<evidence type="ECO:0000313" key="2">
    <source>
        <dbReference type="EMBL" id="GHE47960.1"/>
    </source>
</evidence>
<proteinExistence type="predicted"/>
<protein>
    <submittedName>
        <fullName evidence="2">Uncharacterized protein</fullName>
    </submittedName>
</protein>
<reference evidence="2" key="2">
    <citation type="submission" date="2020-09" db="EMBL/GenBank/DDBJ databases">
        <authorList>
            <person name="Sun Q."/>
            <person name="Ohkuma M."/>
        </authorList>
    </citation>
    <scope>NUCLEOTIDE SEQUENCE</scope>
    <source>
        <strain evidence="2">JCM 4784</strain>
    </source>
</reference>
<keyword evidence="3" id="KW-1185">Reference proteome</keyword>
<name>A0A919DJ74_9ACTN</name>
<gene>
    <name evidence="2" type="ORF">GCM10018785_17000</name>
</gene>
<sequence length="163" mass="16610">MALLVSVTVTAVSGCVGVDRTSAGPGGAAPTGSPERSTGAGDRPPPAPEATQAPGHDRLQRAGAPPAVPARAATIGTAPGPAVPAPPDPPRTAAPADTPTRVDRAPKPPRPGPRQRPPHRPEKPSRPPAQPRGEADICALGERFGHWRPDSPEAVICREVYGN</sequence>
<accession>A0A919DJ74</accession>
<dbReference type="Proteomes" id="UP000608024">
    <property type="component" value="Unassembled WGS sequence"/>
</dbReference>
<feature type="compositionally biased region" description="Pro residues" evidence="1">
    <location>
        <begin position="81"/>
        <end position="92"/>
    </location>
</feature>
<feature type="region of interest" description="Disordered" evidence="1">
    <location>
        <begin position="16"/>
        <end position="138"/>
    </location>
</feature>
<reference evidence="2" key="1">
    <citation type="journal article" date="2014" name="Int. J. Syst. Evol. Microbiol.">
        <title>Complete genome sequence of Corynebacterium casei LMG S-19264T (=DSM 44701T), isolated from a smear-ripened cheese.</title>
        <authorList>
            <consortium name="US DOE Joint Genome Institute (JGI-PGF)"/>
            <person name="Walter F."/>
            <person name="Albersmeier A."/>
            <person name="Kalinowski J."/>
            <person name="Ruckert C."/>
        </authorList>
    </citation>
    <scope>NUCLEOTIDE SEQUENCE</scope>
    <source>
        <strain evidence="2">JCM 4784</strain>
    </source>
</reference>
<dbReference type="EMBL" id="BNBT01000016">
    <property type="protein sequence ID" value="GHE47960.1"/>
    <property type="molecule type" value="Genomic_DNA"/>
</dbReference>
<evidence type="ECO:0000256" key="1">
    <source>
        <dbReference type="SAM" id="MobiDB-lite"/>
    </source>
</evidence>
<comment type="caution">
    <text evidence="2">The sequence shown here is derived from an EMBL/GenBank/DDBJ whole genome shotgun (WGS) entry which is preliminary data.</text>
</comment>
<evidence type="ECO:0000313" key="3">
    <source>
        <dbReference type="Proteomes" id="UP000608024"/>
    </source>
</evidence>
<dbReference type="AlphaFoldDB" id="A0A919DJ74"/>
<feature type="compositionally biased region" description="Low complexity" evidence="1">
    <location>
        <begin position="61"/>
        <end position="80"/>
    </location>
</feature>
<organism evidence="2 3">
    <name type="scientific">Streptomyces longispororuber</name>
    <dbReference type="NCBI Taxonomy" id="68230"/>
    <lineage>
        <taxon>Bacteria</taxon>
        <taxon>Bacillati</taxon>
        <taxon>Actinomycetota</taxon>
        <taxon>Actinomycetes</taxon>
        <taxon>Kitasatosporales</taxon>
        <taxon>Streptomycetaceae</taxon>
        <taxon>Streptomyces</taxon>
    </lineage>
</organism>